<evidence type="ECO:0000313" key="2">
    <source>
        <dbReference type="Proteomes" id="UP000242146"/>
    </source>
</evidence>
<gene>
    <name evidence="1" type="ORF">DM01DRAFT_1174603</name>
</gene>
<reference evidence="1 2" key="1">
    <citation type="submission" date="2016-07" db="EMBL/GenBank/DDBJ databases">
        <title>Pervasive Adenine N6-methylation of Active Genes in Fungi.</title>
        <authorList>
            <consortium name="DOE Joint Genome Institute"/>
            <person name="Mondo S.J."/>
            <person name="Dannebaum R.O."/>
            <person name="Kuo R.C."/>
            <person name="Labutti K."/>
            <person name="Haridas S."/>
            <person name="Kuo A."/>
            <person name="Salamov A."/>
            <person name="Ahrendt S.R."/>
            <person name="Lipzen A."/>
            <person name="Sullivan W."/>
            <person name="Andreopoulos W.B."/>
            <person name="Clum A."/>
            <person name="Lindquist E."/>
            <person name="Daum C."/>
            <person name="Ramamoorthy G.K."/>
            <person name="Gryganskyi A."/>
            <person name="Culley D."/>
            <person name="Magnuson J.K."/>
            <person name="James T.Y."/>
            <person name="O'Malley M.A."/>
            <person name="Stajich J.E."/>
            <person name="Spatafora J.W."/>
            <person name="Visel A."/>
            <person name="Grigoriev I.V."/>
        </authorList>
    </citation>
    <scope>NUCLEOTIDE SEQUENCE [LARGE SCALE GENOMIC DNA]</scope>
    <source>
        <strain evidence="1 2">NRRL 3301</strain>
    </source>
</reference>
<protein>
    <submittedName>
        <fullName evidence="1">Uncharacterized protein</fullName>
    </submittedName>
</protein>
<dbReference type="EMBL" id="MCGT01000043">
    <property type="protein sequence ID" value="ORX45335.1"/>
    <property type="molecule type" value="Genomic_DNA"/>
</dbReference>
<evidence type="ECO:0000313" key="1">
    <source>
        <dbReference type="EMBL" id="ORX45335.1"/>
    </source>
</evidence>
<accession>A0A1X2G6B4</accession>
<organism evidence="1 2">
    <name type="scientific">Hesseltinella vesiculosa</name>
    <dbReference type="NCBI Taxonomy" id="101127"/>
    <lineage>
        <taxon>Eukaryota</taxon>
        <taxon>Fungi</taxon>
        <taxon>Fungi incertae sedis</taxon>
        <taxon>Mucoromycota</taxon>
        <taxon>Mucoromycotina</taxon>
        <taxon>Mucoromycetes</taxon>
        <taxon>Mucorales</taxon>
        <taxon>Cunninghamellaceae</taxon>
        <taxon>Hesseltinella</taxon>
    </lineage>
</organism>
<sequence>MAFYTSSPTGKIPIGLEVDCRFITQAKMEVATLEAARTMSLAKVNSDHQKLLLESKLIIDTFAMEAKVLPMKKLRVLSIQLSRYHAEILSLTLQDQGLYVATPYAKLSLPTTALGFRQVANLGSLACFSLRFSSTNF</sequence>
<comment type="caution">
    <text evidence="1">The sequence shown here is derived from an EMBL/GenBank/DDBJ whole genome shotgun (WGS) entry which is preliminary data.</text>
</comment>
<keyword evidence="2" id="KW-1185">Reference proteome</keyword>
<dbReference type="Proteomes" id="UP000242146">
    <property type="component" value="Unassembled WGS sequence"/>
</dbReference>
<dbReference type="AlphaFoldDB" id="A0A1X2G6B4"/>
<name>A0A1X2G6B4_9FUNG</name>
<dbReference type="OrthoDB" id="2259475at2759"/>
<proteinExistence type="predicted"/>